<dbReference type="Gene3D" id="3.30.450.20">
    <property type="entry name" value="PAS domain"/>
    <property type="match status" value="3"/>
</dbReference>
<dbReference type="NCBIfam" id="TIGR00229">
    <property type="entry name" value="sensory_box"/>
    <property type="match status" value="2"/>
</dbReference>
<dbReference type="InterPro" id="IPR035965">
    <property type="entry name" value="PAS-like_dom_sf"/>
</dbReference>
<dbReference type="GO" id="GO:0016740">
    <property type="term" value="F:transferase activity"/>
    <property type="evidence" value="ECO:0007669"/>
    <property type="project" value="UniProtKB-KW"/>
</dbReference>
<dbReference type="InterPro" id="IPR013656">
    <property type="entry name" value="PAS_4"/>
</dbReference>
<dbReference type="Proteomes" id="UP000252707">
    <property type="component" value="Unassembled WGS sequence"/>
</dbReference>
<dbReference type="GO" id="GO:0008081">
    <property type="term" value="F:phosphoric diester hydrolase activity"/>
    <property type="evidence" value="ECO:0007669"/>
    <property type="project" value="UniProtKB-ARBA"/>
</dbReference>
<feature type="domain" description="PAS" evidence="2">
    <location>
        <begin position="391"/>
        <end position="435"/>
    </location>
</feature>
<keyword evidence="1" id="KW-1133">Transmembrane helix</keyword>
<comment type="caution">
    <text evidence="5">The sequence shown here is derived from an EMBL/GenBank/DDBJ whole genome shotgun (WGS) entry which is preliminary data.</text>
</comment>
<dbReference type="SMART" id="SM00086">
    <property type="entry name" value="PAC"/>
    <property type="match status" value="2"/>
</dbReference>
<keyword evidence="1" id="KW-0472">Membrane</keyword>
<feature type="transmembrane region" description="Helical" evidence="1">
    <location>
        <begin position="321"/>
        <end position="342"/>
    </location>
</feature>
<dbReference type="Pfam" id="PF08448">
    <property type="entry name" value="PAS_4"/>
    <property type="match status" value="1"/>
</dbReference>
<dbReference type="InterPro" id="IPR013655">
    <property type="entry name" value="PAS_fold_3"/>
</dbReference>
<evidence type="ECO:0000259" key="4">
    <source>
        <dbReference type="PROSITE" id="PS51832"/>
    </source>
</evidence>
<dbReference type="CDD" id="cd00077">
    <property type="entry name" value="HDc"/>
    <property type="match status" value="1"/>
</dbReference>
<dbReference type="Pfam" id="PF12974">
    <property type="entry name" value="Phosphonate-bd"/>
    <property type="match status" value="1"/>
</dbReference>
<keyword evidence="1" id="KW-0812">Transmembrane</keyword>
<sequence>MSRAGATGGRRPWLLLLLLGALWLPAWLPAQQVPETVRIGVLAKRGDHTTLARWGPLAGYLGTRIPGYRFTIVPLGFHDIKAAVAAAEVEFVLANPAIYVELEAAYGAGRIATLVGPGETRGCPCFGGVLFTRADRADLNQLADLRGRRFAAVDETSLGGWQAALRELVAAGVDPAADFAQLLFLGTHDAVVQAVADGTVDAGTVRTDTLERMAAEGRIRSESFKVIAAREFPGFPYRVSTRLYPEWPFASLRETPESLTHAVAVALLQLDPEEPAAQAAHIGGWAVPQNYQPVHELLRELKLGPYRDLGRVRFGDVLRQYGHWLLLVLLMLVVLGAANAWIVRLYRRLRGSEAALREARDTLEQRVHERTTELAQALASLEETHRRVEVARHEWNAAFNTIGDPIFIHDRDGRLLRFNRAYEERSGLPAERLRGLPYWEVFPRGEGPLASCSRAMTGSGLEEEEVELESGEVFISRAFAQPDPAGHLLRVHVMVDVTSERDARAALQQRLEFESLIAELATRFIAVGSRGVEAEVTAALGRLGGFAAAEGVFVAMIDADDRISEAHGWWAAGRDRSPETLAGLPLAMLPWLAGRLRARQPVRIRVPEELPPPAQVERQLLDRHGVRSLLCVPLSRGGNQLGALGLVNPARIEGWAEEDRALLVTAGDVIAGTLRRRDAELRLSESEERFRRLFNSANDAIFLHGVEADGSPGRFLEVNDRALAVLGYSREELLGMGPADIDDPDQAGSVAEVMKTLERTGSALFESRHVARDGSRIPVEISAHRFELGGQALILSLARDISERREAEAALRRSEASLAEAQRIARLGSWEWDPESDRLVVSAETLRLFGLPAEGRVVEMDVLLRSVPAADRARIRRELVAAHNSGRAYRIEHRIRLPDGDQRHVQAHGQPGADGRLIGTVQDISEVRAATAALQASEARLREALVRTIEAVALTVEKRDPYTAGHQQRVAALAVAIGHALGMEAERVEGLRLGALIHDIGKIYVPAEILNRPSSLSPTEMRMVRTHPEVGYEIVRGIDFPWPVAEMIRQHQERHDGSGYPRGLAGAEILPEARIMAVADVVEALCSHRPYRPARGLDAALEELEQYRGTLYAPEAVDACLALFREGRFDPETWSGSPPP</sequence>
<gene>
    <name evidence="5" type="ORF">DFQ59_1013</name>
</gene>
<dbReference type="CDD" id="cd00130">
    <property type="entry name" value="PAS"/>
    <property type="match status" value="3"/>
</dbReference>
<evidence type="ECO:0000259" key="3">
    <source>
        <dbReference type="PROSITE" id="PS50113"/>
    </source>
</evidence>
<dbReference type="Gene3D" id="1.10.3210.10">
    <property type="entry name" value="Hypothetical protein af1432"/>
    <property type="match status" value="1"/>
</dbReference>
<dbReference type="PROSITE" id="PS50113">
    <property type="entry name" value="PAC"/>
    <property type="match status" value="1"/>
</dbReference>
<dbReference type="AlphaFoldDB" id="A0A369CJ33"/>
<dbReference type="SMART" id="SM00091">
    <property type="entry name" value="PAS"/>
    <property type="match status" value="3"/>
</dbReference>
<dbReference type="InterPro" id="IPR001610">
    <property type="entry name" value="PAC"/>
</dbReference>
<dbReference type="SUPFAM" id="SSF53850">
    <property type="entry name" value="Periplasmic binding protein-like II"/>
    <property type="match status" value="1"/>
</dbReference>
<dbReference type="Gene3D" id="3.30.450.40">
    <property type="match status" value="1"/>
</dbReference>
<accession>A0A369CJ33</accession>
<dbReference type="SUPFAM" id="SSF55785">
    <property type="entry name" value="PYP-like sensor domain (PAS domain)"/>
    <property type="match status" value="3"/>
</dbReference>
<evidence type="ECO:0000256" key="1">
    <source>
        <dbReference type="SAM" id="Phobius"/>
    </source>
</evidence>
<organism evidence="5 6">
    <name type="scientific">Thioalbus denitrificans</name>
    <dbReference type="NCBI Taxonomy" id="547122"/>
    <lineage>
        <taxon>Bacteria</taxon>
        <taxon>Pseudomonadati</taxon>
        <taxon>Pseudomonadota</taxon>
        <taxon>Gammaproteobacteria</taxon>
        <taxon>Chromatiales</taxon>
        <taxon>Ectothiorhodospiraceae</taxon>
        <taxon>Thioalbus</taxon>
    </lineage>
</organism>
<name>A0A369CJ33_9GAMM</name>
<dbReference type="RefSeq" id="WP_114277627.1">
    <property type="nucleotide sequence ID" value="NZ_QPJY01000001.1"/>
</dbReference>
<dbReference type="Pfam" id="PF08447">
    <property type="entry name" value="PAS_3"/>
    <property type="match status" value="1"/>
</dbReference>
<dbReference type="SUPFAM" id="SSF55781">
    <property type="entry name" value="GAF domain-like"/>
    <property type="match status" value="1"/>
</dbReference>
<dbReference type="NCBIfam" id="TIGR00277">
    <property type="entry name" value="HDIG"/>
    <property type="match status" value="1"/>
</dbReference>
<dbReference type="PANTHER" id="PTHR43155">
    <property type="entry name" value="CYCLIC DI-GMP PHOSPHODIESTERASE PA4108-RELATED"/>
    <property type="match status" value="1"/>
</dbReference>
<dbReference type="Pfam" id="PF01590">
    <property type="entry name" value="GAF"/>
    <property type="match status" value="1"/>
</dbReference>
<protein>
    <submittedName>
        <fullName evidence="5">PAS domain S-box-containing protein/putative nucleotidyltransferase with HDIG domain</fullName>
    </submittedName>
</protein>
<dbReference type="Gene3D" id="3.40.190.10">
    <property type="entry name" value="Periplasmic binding protein-like II"/>
    <property type="match status" value="2"/>
</dbReference>
<dbReference type="InterPro" id="IPR029016">
    <property type="entry name" value="GAF-like_dom_sf"/>
</dbReference>
<dbReference type="Pfam" id="PF13487">
    <property type="entry name" value="HD_5"/>
    <property type="match status" value="1"/>
</dbReference>
<feature type="domain" description="PAS" evidence="2">
    <location>
        <begin position="686"/>
        <end position="761"/>
    </location>
</feature>
<dbReference type="InterPro" id="IPR037522">
    <property type="entry name" value="HD_GYP_dom"/>
</dbReference>
<dbReference type="Gene3D" id="2.10.70.100">
    <property type="match status" value="1"/>
</dbReference>
<proteinExistence type="predicted"/>
<dbReference type="InterPro" id="IPR000700">
    <property type="entry name" value="PAS-assoc_C"/>
</dbReference>
<feature type="domain" description="PAC" evidence="3">
    <location>
        <begin position="763"/>
        <end position="813"/>
    </location>
</feature>
<dbReference type="PROSITE" id="PS51832">
    <property type="entry name" value="HD_GYP"/>
    <property type="match status" value="1"/>
</dbReference>
<dbReference type="InterPro" id="IPR000014">
    <property type="entry name" value="PAS"/>
</dbReference>
<reference evidence="5 6" key="1">
    <citation type="submission" date="2018-07" db="EMBL/GenBank/DDBJ databases">
        <title>Genomic Encyclopedia of Type Strains, Phase IV (KMG-IV): sequencing the most valuable type-strain genomes for metagenomic binning, comparative biology and taxonomic classification.</title>
        <authorList>
            <person name="Goeker M."/>
        </authorList>
    </citation>
    <scope>NUCLEOTIDE SEQUENCE [LARGE SCALE GENOMIC DNA]</scope>
    <source>
        <strain evidence="5 6">DSM 26407</strain>
    </source>
</reference>
<evidence type="ECO:0000313" key="5">
    <source>
        <dbReference type="EMBL" id="RCX32706.1"/>
    </source>
</evidence>
<feature type="domain" description="HD-GYP" evidence="4">
    <location>
        <begin position="941"/>
        <end position="1136"/>
    </location>
</feature>
<keyword evidence="5" id="KW-0808">Transferase</keyword>
<dbReference type="OrthoDB" id="9792854at2"/>
<keyword evidence="6" id="KW-1185">Reference proteome</keyword>
<dbReference type="PROSITE" id="PS50112">
    <property type="entry name" value="PAS"/>
    <property type="match status" value="2"/>
</dbReference>
<dbReference type="EMBL" id="QPJY01000001">
    <property type="protein sequence ID" value="RCX32706.1"/>
    <property type="molecule type" value="Genomic_DNA"/>
</dbReference>
<dbReference type="SMART" id="SM00471">
    <property type="entry name" value="HDc"/>
    <property type="match status" value="1"/>
</dbReference>
<dbReference type="InterPro" id="IPR003607">
    <property type="entry name" value="HD/PDEase_dom"/>
</dbReference>
<dbReference type="SUPFAM" id="SSF109604">
    <property type="entry name" value="HD-domain/PDEase-like"/>
    <property type="match status" value="1"/>
</dbReference>
<dbReference type="PANTHER" id="PTHR43155:SF2">
    <property type="entry name" value="CYCLIC DI-GMP PHOSPHODIESTERASE PA4108"/>
    <property type="match status" value="1"/>
</dbReference>
<evidence type="ECO:0000313" key="6">
    <source>
        <dbReference type="Proteomes" id="UP000252707"/>
    </source>
</evidence>
<dbReference type="InterPro" id="IPR006675">
    <property type="entry name" value="HDIG_dom"/>
</dbReference>
<dbReference type="Pfam" id="PF13426">
    <property type="entry name" value="PAS_9"/>
    <property type="match status" value="1"/>
</dbReference>
<evidence type="ECO:0000259" key="2">
    <source>
        <dbReference type="PROSITE" id="PS50112"/>
    </source>
</evidence>
<dbReference type="InterPro" id="IPR003018">
    <property type="entry name" value="GAF"/>
</dbReference>
<dbReference type="SMART" id="SM00065">
    <property type="entry name" value="GAF"/>
    <property type="match status" value="1"/>
</dbReference>